<dbReference type="Pfam" id="PF02801">
    <property type="entry name" value="Ketoacyl-synt_C"/>
    <property type="match status" value="1"/>
</dbReference>
<keyword evidence="2 3" id="KW-0808">Transferase</keyword>
<evidence type="ECO:0000259" key="4">
    <source>
        <dbReference type="PROSITE" id="PS52004"/>
    </source>
</evidence>
<dbReference type="GO" id="GO:0006633">
    <property type="term" value="P:fatty acid biosynthetic process"/>
    <property type="evidence" value="ECO:0007669"/>
    <property type="project" value="TreeGrafter"/>
</dbReference>
<comment type="caution">
    <text evidence="5">The sequence shown here is derived from an EMBL/GenBank/DDBJ whole genome shotgun (WGS) entry which is preliminary data.</text>
</comment>
<dbReference type="PANTHER" id="PTHR11712:SF336">
    <property type="entry name" value="3-OXOACYL-[ACYL-CARRIER-PROTEIN] SYNTHASE, MITOCHONDRIAL"/>
    <property type="match status" value="1"/>
</dbReference>
<dbReference type="EC" id="2.3.1.179" evidence="5"/>
<gene>
    <name evidence="5" type="primary">fabF_1</name>
    <name evidence="5" type="ORF">RL72_00369</name>
</gene>
<dbReference type="Pfam" id="PF00109">
    <property type="entry name" value="ketoacyl-synt"/>
    <property type="match status" value="1"/>
</dbReference>
<dbReference type="Proteomes" id="UP000033448">
    <property type="component" value="Unassembled WGS sequence"/>
</dbReference>
<comment type="similarity">
    <text evidence="1 3">Belongs to the thiolase-like superfamily. Beta-ketoacyl-ACP synthases family.</text>
</comment>
<evidence type="ECO:0000256" key="3">
    <source>
        <dbReference type="RuleBase" id="RU003694"/>
    </source>
</evidence>
<dbReference type="Gene3D" id="3.40.47.10">
    <property type="match status" value="1"/>
</dbReference>
<dbReference type="GO" id="GO:0004315">
    <property type="term" value="F:3-oxoacyl-[acyl-carrier-protein] synthase activity"/>
    <property type="evidence" value="ECO:0007669"/>
    <property type="project" value="UniProtKB-EC"/>
</dbReference>
<dbReference type="PATRIC" id="fig|582680.7.peg.385"/>
<dbReference type="EMBL" id="JYIT01000049">
    <property type="protein sequence ID" value="KJL29052.1"/>
    <property type="molecule type" value="Genomic_DNA"/>
</dbReference>
<reference evidence="5 6" key="1">
    <citation type="submission" date="2015-02" db="EMBL/GenBank/DDBJ databases">
        <title>Draft genome sequences of ten Microbacterium spp. with emphasis on heavy metal contaminated environments.</title>
        <authorList>
            <person name="Corretto E."/>
        </authorList>
    </citation>
    <scope>NUCLEOTIDE SEQUENCE [LARGE SCALE GENOMIC DNA]</scope>
    <source>
        <strain evidence="5 6">DSM 23848</strain>
    </source>
</reference>
<sequence length="427" mass="43373">MTTGRRVVVTGLGAVTPSGLDVAALWEAASTGRSAVVALDAPEFAGLAVRIGGRIVGFDGTGIVDPPLARRLSPSQLWAVGAADQALAHAGVDAVRLRDGAALPWDPARTAILVGTGSGPIDQMQAATRALDARGPRGVPVSLVVHGAPDAAAALLSERYGARGTAHGVTATCASSAIAIGEALRRIRHGYADAVLVVGVEDCLNPVNLASNANLRALASGYEEDPTAASRPFDRGRRGFVMAQGAAALLLEAEDVARERGAAPLATVAGFGEASDAHHPTAPHPAGRGAAQAVAAALADAGQDPDDPASVDHINAHGTGTPAGDAAELAAYAAVFGERARRIPITATKSSTGHLLGASGAVEAVLAIRTLQTGLIPPTINLDDPEFDDWDVVREARPAVLRRVLSPSFGFGGHNGALIFEHPLEAR</sequence>
<dbReference type="RefSeq" id="WP_045249113.1">
    <property type="nucleotide sequence ID" value="NZ_CP099706.1"/>
</dbReference>
<evidence type="ECO:0000256" key="1">
    <source>
        <dbReference type="ARBA" id="ARBA00008467"/>
    </source>
</evidence>
<organism evidence="5 6">
    <name type="scientific">Microbacterium azadirachtae</name>
    <dbReference type="NCBI Taxonomy" id="582680"/>
    <lineage>
        <taxon>Bacteria</taxon>
        <taxon>Bacillati</taxon>
        <taxon>Actinomycetota</taxon>
        <taxon>Actinomycetes</taxon>
        <taxon>Micrococcales</taxon>
        <taxon>Microbacteriaceae</taxon>
        <taxon>Microbacterium</taxon>
    </lineage>
</organism>
<dbReference type="InterPro" id="IPR000794">
    <property type="entry name" value="Beta-ketoacyl_synthase"/>
</dbReference>
<keyword evidence="5" id="KW-0012">Acyltransferase</keyword>
<dbReference type="InterPro" id="IPR014031">
    <property type="entry name" value="Ketoacyl_synth_C"/>
</dbReference>
<protein>
    <submittedName>
        <fullName evidence="5">3-oxoacyl-[acyl-carrier-protein] synthase 2</fullName>
        <ecNumber evidence="5">2.3.1.179</ecNumber>
    </submittedName>
</protein>
<dbReference type="InterPro" id="IPR014030">
    <property type="entry name" value="Ketoacyl_synth_N"/>
</dbReference>
<dbReference type="SMART" id="SM00825">
    <property type="entry name" value="PKS_KS"/>
    <property type="match status" value="1"/>
</dbReference>
<evidence type="ECO:0000313" key="5">
    <source>
        <dbReference type="EMBL" id="KJL29052.1"/>
    </source>
</evidence>
<name>A0A0F0L793_9MICO</name>
<dbReference type="SUPFAM" id="SSF53901">
    <property type="entry name" value="Thiolase-like"/>
    <property type="match status" value="2"/>
</dbReference>
<dbReference type="InterPro" id="IPR016039">
    <property type="entry name" value="Thiolase-like"/>
</dbReference>
<dbReference type="CDD" id="cd00834">
    <property type="entry name" value="KAS_I_II"/>
    <property type="match status" value="1"/>
</dbReference>
<keyword evidence="6" id="KW-1185">Reference proteome</keyword>
<evidence type="ECO:0000313" key="6">
    <source>
        <dbReference type="Proteomes" id="UP000033448"/>
    </source>
</evidence>
<dbReference type="AlphaFoldDB" id="A0A0F0L793"/>
<dbReference type="PANTHER" id="PTHR11712">
    <property type="entry name" value="POLYKETIDE SYNTHASE-RELATED"/>
    <property type="match status" value="1"/>
</dbReference>
<dbReference type="InterPro" id="IPR020841">
    <property type="entry name" value="PKS_Beta-ketoAc_synthase_dom"/>
</dbReference>
<accession>A0A0F0L793</accession>
<feature type="domain" description="Ketosynthase family 3 (KS3)" evidence="4">
    <location>
        <begin position="4"/>
        <end position="422"/>
    </location>
</feature>
<proteinExistence type="inferred from homology"/>
<evidence type="ECO:0000256" key="2">
    <source>
        <dbReference type="ARBA" id="ARBA00022679"/>
    </source>
</evidence>
<dbReference type="PROSITE" id="PS52004">
    <property type="entry name" value="KS3_2"/>
    <property type="match status" value="1"/>
</dbReference>